<feature type="compositionally biased region" description="Basic residues" evidence="1">
    <location>
        <begin position="616"/>
        <end position="626"/>
    </location>
</feature>
<feature type="region of interest" description="Disordered" evidence="1">
    <location>
        <begin position="127"/>
        <end position="147"/>
    </location>
</feature>
<evidence type="ECO:0000256" key="1">
    <source>
        <dbReference type="SAM" id="MobiDB-lite"/>
    </source>
</evidence>
<keyword evidence="3" id="KW-1185">Reference proteome</keyword>
<feature type="compositionally biased region" description="Basic and acidic residues" evidence="1">
    <location>
        <begin position="603"/>
        <end position="615"/>
    </location>
</feature>
<dbReference type="OrthoDB" id="10482154at2759"/>
<accession>A0A9P0HBZ9</accession>
<proteinExistence type="predicted"/>
<feature type="region of interest" description="Disordered" evidence="1">
    <location>
        <begin position="603"/>
        <end position="626"/>
    </location>
</feature>
<evidence type="ECO:0000313" key="2">
    <source>
        <dbReference type="EMBL" id="CAH1399064.1"/>
    </source>
</evidence>
<dbReference type="AlphaFoldDB" id="A0A9P0HBZ9"/>
<dbReference type="EMBL" id="OV725080">
    <property type="protein sequence ID" value="CAH1399064.1"/>
    <property type="molecule type" value="Genomic_DNA"/>
</dbReference>
<organism evidence="2 3">
    <name type="scientific">Nezara viridula</name>
    <name type="common">Southern green stink bug</name>
    <name type="synonym">Cimex viridulus</name>
    <dbReference type="NCBI Taxonomy" id="85310"/>
    <lineage>
        <taxon>Eukaryota</taxon>
        <taxon>Metazoa</taxon>
        <taxon>Ecdysozoa</taxon>
        <taxon>Arthropoda</taxon>
        <taxon>Hexapoda</taxon>
        <taxon>Insecta</taxon>
        <taxon>Pterygota</taxon>
        <taxon>Neoptera</taxon>
        <taxon>Paraneoptera</taxon>
        <taxon>Hemiptera</taxon>
        <taxon>Heteroptera</taxon>
        <taxon>Panheteroptera</taxon>
        <taxon>Pentatomomorpha</taxon>
        <taxon>Pentatomoidea</taxon>
        <taxon>Pentatomidae</taxon>
        <taxon>Pentatominae</taxon>
        <taxon>Nezara</taxon>
    </lineage>
</organism>
<sequence>MYIYYPFFYAFVISFFFDTSRSLKTKHRRAHELRNEIYVPSLIDFELKGKSLAWFPVQIKNGEIQNVGKLRWKKHRKCRYIEDSDCFKTGPPKRIYNAQEDINDPNAGDGEDDGEIAYDDYDYYYDEDDEKSTSNADSNGSASTDKKSFSISKEITVTDTTTDVSAITVGINPVGTTTVDDFTLIIEDDSPPKSTTECPLTDDTEEPTVRFVPIRNHCRNRYHTYQDQYFDMKTEIINTKSYLSPASDEYSTETSTFNSQKGSLSDEQSWQTTSTMSTTNIKYYTDDYYEDISTKLRVEDDTNKSTTDDKVSTTAGTPILQPVTEISGIYEESTVKKFSSDTLSVGTTASKNYEWPENYRSPEPKPERVDTLSSLKDFKKQSTVNRFSSDTLSVGTTASKNYEWPENYHSHEPKPERVDTLSSLKDFKKQSTVNKFSSDTLSVGTTASKNYEWPENYHSPEPKPERVDTLSSLKDLKPFSDSGSFPSRQKTSSIYYILPTEKNQTASTMNKFTKEQIEYTTKATECGGDYFVVDETDDKKNSENNCEQRTDYTKTLTDTRFRHIETPPYPKIPVDLYFPTCSGGEDRLDDILSPTFIPGKGYDKNDSGKNFEKKKEKGRKNRKHCRRKSTFLTTEIRYSQTQPSPTTETQRYVAKQHAGNKKDAKVVVRIPPSLSDIPVVVVRDPLTQKLSLSLIGAEQDPIQPKPIYYKPPEYRQMFPPPFSYNNLYSPNIPPFGKIYPYGYIYGPNVGYRYDKANYAYPKHLRFFNNYRWMRDTYEDDDEDDEEDKNSTDSEWEIYLTV</sequence>
<reference evidence="2" key="1">
    <citation type="submission" date="2022-01" db="EMBL/GenBank/DDBJ databases">
        <authorList>
            <person name="King R."/>
        </authorList>
    </citation>
    <scope>NUCLEOTIDE SEQUENCE</scope>
</reference>
<gene>
    <name evidence="2" type="ORF">NEZAVI_LOCUS8591</name>
</gene>
<feature type="compositionally biased region" description="Polar residues" evidence="1">
    <location>
        <begin position="252"/>
        <end position="271"/>
    </location>
</feature>
<feature type="region of interest" description="Disordered" evidence="1">
    <location>
        <begin position="247"/>
        <end position="272"/>
    </location>
</feature>
<feature type="region of interest" description="Disordered" evidence="1">
    <location>
        <begin position="97"/>
        <end position="116"/>
    </location>
</feature>
<evidence type="ECO:0000313" key="3">
    <source>
        <dbReference type="Proteomes" id="UP001152798"/>
    </source>
</evidence>
<name>A0A9P0HBZ9_NEZVI</name>
<feature type="compositionally biased region" description="Polar residues" evidence="1">
    <location>
        <begin position="133"/>
        <end position="147"/>
    </location>
</feature>
<protein>
    <submittedName>
        <fullName evidence="2">Uncharacterized protein</fullName>
    </submittedName>
</protein>
<dbReference type="Proteomes" id="UP001152798">
    <property type="component" value="Chromosome 4"/>
</dbReference>